<protein>
    <submittedName>
        <fullName evidence="1">Uncharacterized protein</fullName>
    </submittedName>
</protein>
<proteinExistence type="predicted"/>
<sequence>MWEGGGVFHVSELGSLERSLFCSTVFNAFGSERKGFHT</sequence>
<dbReference type="AlphaFoldDB" id="A0A0E9VES5"/>
<accession>A0A0E9VES5</accession>
<name>A0A0E9VES5_ANGAN</name>
<reference evidence="1" key="2">
    <citation type="journal article" date="2015" name="Fish Shellfish Immunol.">
        <title>Early steps in the European eel (Anguilla anguilla)-Vibrio vulnificus interaction in the gills: Role of the RtxA13 toxin.</title>
        <authorList>
            <person name="Callol A."/>
            <person name="Pajuelo D."/>
            <person name="Ebbesson L."/>
            <person name="Teles M."/>
            <person name="MacKenzie S."/>
            <person name="Amaro C."/>
        </authorList>
    </citation>
    <scope>NUCLEOTIDE SEQUENCE</scope>
</reference>
<evidence type="ECO:0000313" key="1">
    <source>
        <dbReference type="EMBL" id="JAH75945.1"/>
    </source>
</evidence>
<organism evidence="1">
    <name type="scientific">Anguilla anguilla</name>
    <name type="common">European freshwater eel</name>
    <name type="synonym">Muraena anguilla</name>
    <dbReference type="NCBI Taxonomy" id="7936"/>
    <lineage>
        <taxon>Eukaryota</taxon>
        <taxon>Metazoa</taxon>
        <taxon>Chordata</taxon>
        <taxon>Craniata</taxon>
        <taxon>Vertebrata</taxon>
        <taxon>Euteleostomi</taxon>
        <taxon>Actinopterygii</taxon>
        <taxon>Neopterygii</taxon>
        <taxon>Teleostei</taxon>
        <taxon>Anguilliformes</taxon>
        <taxon>Anguillidae</taxon>
        <taxon>Anguilla</taxon>
    </lineage>
</organism>
<reference evidence="1" key="1">
    <citation type="submission" date="2014-11" db="EMBL/GenBank/DDBJ databases">
        <authorList>
            <person name="Amaro Gonzalez C."/>
        </authorList>
    </citation>
    <scope>NUCLEOTIDE SEQUENCE</scope>
</reference>
<dbReference type="EMBL" id="GBXM01032632">
    <property type="protein sequence ID" value="JAH75945.1"/>
    <property type="molecule type" value="Transcribed_RNA"/>
</dbReference>